<reference evidence="2 3" key="1">
    <citation type="submission" date="2022-06" db="EMBL/GenBank/DDBJ databases">
        <title>Draft genome sequence of type strain Streptomyces rubrisoli DSM 42083.</title>
        <authorList>
            <person name="Duangmal K."/>
            <person name="Klaysubun C."/>
        </authorList>
    </citation>
    <scope>NUCLEOTIDE SEQUENCE [LARGE SCALE GENOMIC DNA]</scope>
    <source>
        <strain evidence="2 3">DSM 42083</strain>
    </source>
</reference>
<comment type="caution">
    <text evidence="2">The sequence shown here is derived from an EMBL/GenBank/DDBJ whole genome shotgun (WGS) entry which is preliminary data.</text>
</comment>
<proteinExistence type="predicted"/>
<name>A0ABT1PF73_9ACTN</name>
<feature type="compositionally biased region" description="Polar residues" evidence="1">
    <location>
        <begin position="63"/>
        <end position="73"/>
    </location>
</feature>
<evidence type="ECO:0000313" key="2">
    <source>
        <dbReference type="EMBL" id="MCQ4044020.1"/>
    </source>
</evidence>
<gene>
    <name evidence="2" type="ORF">NON19_18805</name>
</gene>
<feature type="region of interest" description="Disordered" evidence="1">
    <location>
        <begin position="50"/>
        <end position="101"/>
    </location>
</feature>
<accession>A0ABT1PF73</accession>
<keyword evidence="3" id="KW-1185">Reference proteome</keyword>
<evidence type="ECO:0000313" key="3">
    <source>
        <dbReference type="Proteomes" id="UP001206206"/>
    </source>
</evidence>
<sequence>MSLQDELTATQRRLDELDRCLTTLEQHVGQSVDMRRVRVDANHLREDLALLRESTPGAKAGPSGQQKAAQQMITVPDAPYDPNLWKDSDDEGLGARDRHAP</sequence>
<evidence type="ECO:0000256" key="1">
    <source>
        <dbReference type="SAM" id="MobiDB-lite"/>
    </source>
</evidence>
<dbReference type="Proteomes" id="UP001206206">
    <property type="component" value="Unassembled WGS sequence"/>
</dbReference>
<protein>
    <submittedName>
        <fullName evidence="2">Uncharacterized protein</fullName>
    </submittedName>
</protein>
<organism evidence="2 3">
    <name type="scientific">Streptantibioticus rubrisoli</name>
    <dbReference type="NCBI Taxonomy" id="1387313"/>
    <lineage>
        <taxon>Bacteria</taxon>
        <taxon>Bacillati</taxon>
        <taxon>Actinomycetota</taxon>
        <taxon>Actinomycetes</taxon>
        <taxon>Kitasatosporales</taxon>
        <taxon>Streptomycetaceae</taxon>
        <taxon>Streptantibioticus</taxon>
    </lineage>
</organism>
<dbReference type="RefSeq" id="WP_255929669.1">
    <property type="nucleotide sequence ID" value="NZ_JANFNH010000022.1"/>
</dbReference>
<dbReference type="EMBL" id="JANFNH010000022">
    <property type="protein sequence ID" value="MCQ4044020.1"/>
    <property type="molecule type" value="Genomic_DNA"/>
</dbReference>